<protein>
    <submittedName>
        <fullName evidence="7">Aldehyde-activating protein</fullName>
    </submittedName>
</protein>
<evidence type="ECO:0000313" key="7">
    <source>
        <dbReference type="EMBL" id="GGE36794.1"/>
    </source>
</evidence>
<keyword evidence="2" id="KW-0479">Metal-binding</keyword>
<dbReference type="Pfam" id="PF04828">
    <property type="entry name" value="GFA"/>
    <property type="match status" value="1"/>
</dbReference>
<dbReference type="PANTHER" id="PTHR33337">
    <property type="entry name" value="GFA DOMAIN-CONTAINING PROTEIN"/>
    <property type="match status" value="1"/>
</dbReference>
<proteinExistence type="inferred from homology"/>
<evidence type="ECO:0000256" key="3">
    <source>
        <dbReference type="ARBA" id="ARBA00022833"/>
    </source>
</evidence>
<dbReference type="Proteomes" id="UP000602745">
    <property type="component" value="Unassembled WGS sequence"/>
</dbReference>
<feature type="region of interest" description="Disordered" evidence="5">
    <location>
        <begin position="128"/>
        <end position="149"/>
    </location>
</feature>
<dbReference type="EMBL" id="BMCP01000001">
    <property type="protein sequence ID" value="GGE36794.1"/>
    <property type="molecule type" value="Genomic_DNA"/>
</dbReference>
<reference evidence="7" key="1">
    <citation type="journal article" date="2014" name="Int. J. Syst. Evol. Microbiol.">
        <title>Complete genome sequence of Corynebacterium casei LMG S-19264T (=DSM 44701T), isolated from a smear-ripened cheese.</title>
        <authorList>
            <consortium name="US DOE Joint Genome Institute (JGI-PGF)"/>
            <person name="Walter F."/>
            <person name="Albersmeier A."/>
            <person name="Kalinowski J."/>
            <person name="Ruckert C."/>
        </authorList>
    </citation>
    <scope>NUCLEOTIDE SEQUENCE</scope>
    <source>
        <strain evidence="7">CCM 7684</strain>
    </source>
</reference>
<feature type="domain" description="CENP-V/GFA" evidence="6">
    <location>
        <begin position="7"/>
        <end position="109"/>
    </location>
</feature>
<dbReference type="Gene3D" id="3.90.1590.10">
    <property type="entry name" value="glutathione-dependent formaldehyde- activating enzyme (gfa)"/>
    <property type="match status" value="1"/>
</dbReference>
<keyword evidence="8" id="KW-1185">Reference proteome</keyword>
<dbReference type="AlphaFoldDB" id="A0A8J2VP51"/>
<dbReference type="InterPro" id="IPR011057">
    <property type="entry name" value="Mss4-like_sf"/>
</dbReference>
<dbReference type="GO" id="GO:0046872">
    <property type="term" value="F:metal ion binding"/>
    <property type="evidence" value="ECO:0007669"/>
    <property type="project" value="UniProtKB-KW"/>
</dbReference>
<dbReference type="PANTHER" id="PTHR33337:SF40">
    <property type="entry name" value="CENP-V_GFA DOMAIN-CONTAINING PROTEIN-RELATED"/>
    <property type="match status" value="1"/>
</dbReference>
<keyword evidence="4" id="KW-0456">Lyase</keyword>
<evidence type="ECO:0000256" key="2">
    <source>
        <dbReference type="ARBA" id="ARBA00022723"/>
    </source>
</evidence>
<dbReference type="GO" id="GO:0016846">
    <property type="term" value="F:carbon-sulfur lyase activity"/>
    <property type="evidence" value="ECO:0007669"/>
    <property type="project" value="InterPro"/>
</dbReference>
<sequence>MSEDTLITGGCQCGAVRYAFSGSFEAMVCHCRMCQRASGGPYMAYATPSRERLRWTQGNPGRYQSSDKAERLYCRACGTPLAFRNLARGTVDLTAGSLDNPELARPSWALGIESKRFWVDHVGELPGRTTTDWMADNEAPPQSSTPDKI</sequence>
<dbReference type="SUPFAM" id="SSF51316">
    <property type="entry name" value="Mss4-like"/>
    <property type="match status" value="1"/>
</dbReference>
<evidence type="ECO:0000259" key="6">
    <source>
        <dbReference type="PROSITE" id="PS51891"/>
    </source>
</evidence>
<dbReference type="RefSeq" id="WP_188408828.1">
    <property type="nucleotide sequence ID" value="NZ_BMCP01000001.1"/>
</dbReference>
<gene>
    <name evidence="7" type="ORF">GCM10007276_12810</name>
</gene>
<evidence type="ECO:0000256" key="4">
    <source>
        <dbReference type="ARBA" id="ARBA00023239"/>
    </source>
</evidence>
<comment type="similarity">
    <text evidence="1">Belongs to the Gfa family.</text>
</comment>
<keyword evidence="3" id="KW-0862">Zinc</keyword>
<evidence type="ECO:0000256" key="1">
    <source>
        <dbReference type="ARBA" id="ARBA00005495"/>
    </source>
</evidence>
<accession>A0A8J2VP51</accession>
<dbReference type="InterPro" id="IPR006913">
    <property type="entry name" value="CENP-V/GFA"/>
</dbReference>
<comment type="caution">
    <text evidence="7">The sequence shown here is derived from an EMBL/GenBank/DDBJ whole genome shotgun (WGS) entry which is preliminary data.</text>
</comment>
<feature type="compositionally biased region" description="Polar residues" evidence="5">
    <location>
        <begin position="140"/>
        <end position="149"/>
    </location>
</feature>
<evidence type="ECO:0000313" key="8">
    <source>
        <dbReference type="Proteomes" id="UP000602745"/>
    </source>
</evidence>
<name>A0A8J2VP51_9RHOB</name>
<reference evidence="7" key="2">
    <citation type="submission" date="2020-09" db="EMBL/GenBank/DDBJ databases">
        <authorList>
            <person name="Sun Q."/>
            <person name="Sedlacek I."/>
        </authorList>
    </citation>
    <scope>NUCLEOTIDE SEQUENCE</scope>
    <source>
        <strain evidence="7">CCM 7684</strain>
    </source>
</reference>
<dbReference type="PROSITE" id="PS51891">
    <property type="entry name" value="CENP_V_GFA"/>
    <property type="match status" value="1"/>
</dbReference>
<evidence type="ECO:0000256" key="5">
    <source>
        <dbReference type="SAM" id="MobiDB-lite"/>
    </source>
</evidence>
<organism evidence="7 8">
    <name type="scientific">Agaricicola taiwanensis</name>
    <dbReference type="NCBI Taxonomy" id="591372"/>
    <lineage>
        <taxon>Bacteria</taxon>
        <taxon>Pseudomonadati</taxon>
        <taxon>Pseudomonadota</taxon>
        <taxon>Alphaproteobacteria</taxon>
        <taxon>Rhodobacterales</taxon>
        <taxon>Paracoccaceae</taxon>
        <taxon>Agaricicola</taxon>
    </lineage>
</organism>